<comment type="caution">
    <text evidence="2">The sequence shown here is derived from an EMBL/GenBank/DDBJ whole genome shotgun (WGS) entry which is preliminary data.</text>
</comment>
<proteinExistence type="predicted"/>
<evidence type="ECO:0000313" key="3">
    <source>
        <dbReference type="Proteomes" id="UP001145087"/>
    </source>
</evidence>
<reference evidence="2" key="1">
    <citation type="submission" date="2022-11" db="EMBL/GenBank/DDBJ databases">
        <title>Marilongibacter aestuarii gen. nov., sp. nov., isolated from tidal flat sediment.</title>
        <authorList>
            <person name="Jiayan W."/>
        </authorList>
    </citation>
    <scope>NUCLEOTIDE SEQUENCE</scope>
    <source>
        <strain evidence="2">Z1-6</strain>
    </source>
</reference>
<feature type="compositionally biased region" description="Acidic residues" evidence="1">
    <location>
        <begin position="104"/>
        <end position="122"/>
    </location>
</feature>
<evidence type="ECO:0000256" key="1">
    <source>
        <dbReference type="SAM" id="MobiDB-lite"/>
    </source>
</evidence>
<gene>
    <name evidence="2" type="ORF">OU798_14680</name>
</gene>
<dbReference type="AlphaFoldDB" id="A0A9X3F6R4"/>
<keyword evidence="3" id="KW-1185">Reference proteome</keyword>
<dbReference type="Pfam" id="PF11325">
    <property type="entry name" value="DUF3127"/>
    <property type="match status" value="1"/>
</dbReference>
<feature type="region of interest" description="Disordered" evidence="1">
    <location>
        <begin position="92"/>
        <end position="122"/>
    </location>
</feature>
<dbReference type="RefSeq" id="WP_343333927.1">
    <property type="nucleotide sequence ID" value="NZ_JAPOHD010000027.1"/>
</dbReference>
<dbReference type="Gene3D" id="2.40.50.140">
    <property type="entry name" value="Nucleic acid-binding proteins"/>
    <property type="match status" value="1"/>
</dbReference>
<dbReference type="InterPro" id="IPR012340">
    <property type="entry name" value="NA-bd_OB-fold"/>
</dbReference>
<dbReference type="Proteomes" id="UP001145087">
    <property type="component" value="Unassembled WGS sequence"/>
</dbReference>
<organism evidence="2 3">
    <name type="scientific">Draconibacterium aestuarii</name>
    <dbReference type="NCBI Taxonomy" id="2998507"/>
    <lineage>
        <taxon>Bacteria</taxon>
        <taxon>Pseudomonadati</taxon>
        <taxon>Bacteroidota</taxon>
        <taxon>Bacteroidia</taxon>
        <taxon>Marinilabiliales</taxon>
        <taxon>Prolixibacteraceae</taxon>
        <taxon>Draconibacterium</taxon>
    </lineage>
</organism>
<dbReference type="InterPro" id="IPR021474">
    <property type="entry name" value="DUF3127"/>
</dbReference>
<name>A0A9X3F6R4_9BACT</name>
<dbReference type="EMBL" id="JAPOHD010000027">
    <property type="protein sequence ID" value="MCY1721599.1"/>
    <property type="molecule type" value="Genomic_DNA"/>
</dbReference>
<sequence>MALSVKGKIDQILKPESGTSRAGKEWSKQDFVIETDDQYPKKVCFTLFGEKVSMINGLSAGQEIEVSFNIESREYNGRWFHNINAWKIEKASDGNMPVPPPEFGMDDIPPEPADDAAGDLPF</sequence>
<accession>A0A9X3F6R4</accession>
<evidence type="ECO:0000313" key="2">
    <source>
        <dbReference type="EMBL" id="MCY1721599.1"/>
    </source>
</evidence>
<protein>
    <submittedName>
        <fullName evidence="2">DUF3127 domain-containing protein</fullName>
    </submittedName>
</protein>